<dbReference type="GO" id="GO:0004062">
    <property type="term" value="F:aryl sulfotransferase activity"/>
    <property type="evidence" value="ECO:0007669"/>
    <property type="project" value="UniProtKB-ARBA"/>
</dbReference>
<evidence type="ECO:0000259" key="7">
    <source>
        <dbReference type="Pfam" id="PF00685"/>
    </source>
</evidence>
<dbReference type="FunCoup" id="A0A1S3APM8">
    <property type="interactions" value="84"/>
</dbReference>
<evidence type="ECO:0000313" key="8">
    <source>
        <dbReference type="Proteomes" id="UP001652624"/>
    </source>
</evidence>
<dbReference type="AlphaFoldDB" id="A0A1S3APM8"/>
<dbReference type="InterPro" id="IPR027417">
    <property type="entry name" value="P-loop_NTPase"/>
</dbReference>
<comment type="catalytic activity">
    <reaction evidence="5">
        <text>4-ethylphenol + 3'-phosphoadenylyl sulfate = 4-ethylphenyl sulfate + adenosine 3',5'-bisphosphate + H(+)</text>
        <dbReference type="Rhea" id="RHEA:70607"/>
        <dbReference type="ChEBI" id="CHEBI:15378"/>
        <dbReference type="ChEBI" id="CHEBI:49584"/>
        <dbReference type="ChEBI" id="CHEBI:58339"/>
        <dbReference type="ChEBI" id="CHEBI:58343"/>
        <dbReference type="ChEBI" id="CHEBI:133681"/>
    </reaction>
    <physiologicalReaction direction="left-to-right" evidence="5">
        <dbReference type="Rhea" id="RHEA:70608"/>
    </physiologicalReaction>
</comment>
<organism evidence="8 9">
    <name type="scientific">Erinaceus europaeus</name>
    <name type="common">Western European hedgehog</name>
    <dbReference type="NCBI Taxonomy" id="9365"/>
    <lineage>
        <taxon>Eukaryota</taxon>
        <taxon>Metazoa</taxon>
        <taxon>Chordata</taxon>
        <taxon>Craniata</taxon>
        <taxon>Vertebrata</taxon>
        <taxon>Euteleostomi</taxon>
        <taxon>Mammalia</taxon>
        <taxon>Eutheria</taxon>
        <taxon>Laurasiatheria</taxon>
        <taxon>Eulipotyphla</taxon>
        <taxon>Erinaceidae</taxon>
        <taxon>Erinaceinae</taxon>
        <taxon>Erinaceus</taxon>
    </lineage>
</organism>
<sequence length="287" mass="33948">MSDKHTWFEGIPLLTELISPEFLSEEWKKFVFKEDDVLLLTYPKSGTHWMKEILGLIYEKGDPKWNHSLPIWERSPWLEFKRGYRLLKDNNGPHFISTHLPIQLLPKSLFTSKAKVIYVIRNPRDVLVSGYFFTSIMPVCKQPESFEQYFQWFLQGNVMYGSWFEHTLGWMTMRGKENYLMLSYEELKRDTRSTVEKICWFLGKKLERAEMNSLLKHSSFEVMKDNLRSNYTHAATSLAATLMRDSLMRKGISGDWKNHFTVAQAEAFDRVFQEKMAGLSPELFLWE</sequence>
<dbReference type="GO" id="GO:0051923">
    <property type="term" value="P:sulfation"/>
    <property type="evidence" value="ECO:0007669"/>
    <property type="project" value="UniProtKB-ARBA"/>
</dbReference>
<dbReference type="InParanoid" id="A0A1S3APM8"/>
<dbReference type="Gene3D" id="3.40.50.300">
    <property type="entry name" value="P-loop containing nucleotide triphosphate hydrolases"/>
    <property type="match status" value="1"/>
</dbReference>
<comment type="similarity">
    <text evidence="2 6">Belongs to the sulfotransferase 1 family.</text>
</comment>
<dbReference type="eggNOG" id="KOG1584">
    <property type="taxonomic scope" value="Eukaryota"/>
</dbReference>
<dbReference type="Pfam" id="PF00685">
    <property type="entry name" value="Sulfotransfer_1"/>
    <property type="match status" value="1"/>
</dbReference>
<reference evidence="8" key="1">
    <citation type="submission" date="2025-05" db="UniProtKB">
        <authorList>
            <consortium name="RefSeq"/>
        </authorList>
    </citation>
    <scope>NUCLEOTIDE SEQUENCE [LARGE SCALE GENOMIC DNA]</scope>
</reference>
<keyword evidence="4 6" id="KW-0808">Transferase</keyword>
<evidence type="ECO:0000256" key="5">
    <source>
        <dbReference type="ARBA" id="ARBA00048219"/>
    </source>
</evidence>
<dbReference type="InterPro" id="IPR000863">
    <property type="entry name" value="Sulfotransferase_dom"/>
</dbReference>
<evidence type="ECO:0000256" key="6">
    <source>
        <dbReference type="RuleBase" id="RU361155"/>
    </source>
</evidence>
<dbReference type="OrthoDB" id="205623at2759"/>
<dbReference type="GO" id="GO:0005737">
    <property type="term" value="C:cytoplasm"/>
    <property type="evidence" value="ECO:0007669"/>
    <property type="project" value="UniProtKB-SubCell"/>
</dbReference>
<reference evidence="9" key="2">
    <citation type="submission" date="2025-08" db="UniProtKB">
        <authorList>
            <consortium name="RefSeq"/>
        </authorList>
    </citation>
    <scope>IDENTIFICATION</scope>
</reference>
<keyword evidence="3" id="KW-0963">Cytoplasm</keyword>
<evidence type="ECO:0000313" key="9">
    <source>
        <dbReference type="RefSeq" id="XP_007538636.1"/>
    </source>
</evidence>
<dbReference type="Proteomes" id="UP001652624">
    <property type="component" value="Chromosome 2"/>
</dbReference>
<dbReference type="EC" id="2.8.2.-" evidence="6"/>
<proteinExistence type="inferred from homology"/>
<dbReference type="GeneID" id="103127693"/>
<feature type="domain" description="Sulfotransferase" evidence="7">
    <location>
        <begin position="35"/>
        <end position="279"/>
    </location>
</feature>
<comment type="subcellular location">
    <subcellularLocation>
        <location evidence="1">Cytoplasm</location>
    </subcellularLocation>
</comment>
<dbReference type="STRING" id="9365.ENSEEUP00000000788"/>
<dbReference type="FunFam" id="3.40.50.300:FF:000433">
    <property type="entry name" value="Estrogen sulfotransferase"/>
    <property type="match status" value="1"/>
</dbReference>
<evidence type="ECO:0000256" key="2">
    <source>
        <dbReference type="ARBA" id="ARBA00005771"/>
    </source>
</evidence>
<dbReference type="PANTHER" id="PTHR11783">
    <property type="entry name" value="SULFOTRANSFERASE SULT"/>
    <property type="match status" value="1"/>
</dbReference>
<dbReference type="RefSeq" id="XP_007538636.1">
    <property type="nucleotide sequence ID" value="XM_007538574.3"/>
</dbReference>
<name>A0A1S3APM8_ERIEU</name>
<gene>
    <name evidence="9" type="primary">LOC103127693</name>
</gene>
<evidence type="ECO:0000256" key="4">
    <source>
        <dbReference type="ARBA" id="ARBA00022679"/>
    </source>
</evidence>
<evidence type="ECO:0000256" key="1">
    <source>
        <dbReference type="ARBA" id="ARBA00004496"/>
    </source>
</evidence>
<accession>A0A1S3APM8</accession>
<dbReference type="SUPFAM" id="SSF52540">
    <property type="entry name" value="P-loop containing nucleoside triphosphate hydrolases"/>
    <property type="match status" value="1"/>
</dbReference>
<evidence type="ECO:0000256" key="3">
    <source>
        <dbReference type="ARBA" id="ARBA00022490"/>
    </source>
</evidence>
<protein>
    <recommendedName>
        <fullName evidence="6">Sulfotransferase</fullName>
        <ecNumber evidence="6">2.8.2.-</ecNumber>
    </recommendedName>
</protein>
<keyword evidence="8" id="KW-1185">Reference proteome</keyword>